<dbReference type="EMBL" id="GECZ01023236">
    <property type="protein sequence ID" value="JAS46533.1"/>
    <property type="molecule type" value="Transcribed_RNA"/>
</dbReference>
<name>A0A1B6F9H5_9HEMI</name>
<evidence type="ECO:0000313" key="1">
    <source>
        <dbReference type="EMBL" id="JAS46533.1"/>
    </source>
</evidence>
<proteinExistence type="predicted"/>
<feature type="non-terminal residue" evidence="1">
    <location>
        <position position="138"/>
    </location>
</feature>
<sequence length="138" mass="15578">SHIVVFNRRRVGEVSLMEIDSFKDRVTAQEPQGEIEKLLSQSEANMFSELDIVYLRGKKGAKVDCLLTPNMTKCMLYLVENREANGVLKDNIYMFCLPYSKHCMRGSDAIKEMADSCGAKIPSQLTSTKLRKHISTVS</sequence>
<dbReference type="AlphaFoldDB" id="A0A1B6F9H5"/>
<dbReference type="PANTHER" id="PTHR33480:SF1">
    <property type="entry name" value="TYR RECOMBINASE DOMAIN-CONTAINING PROTEIN"/>
    <property type="match status" value="1"/>
</dbReference>
<organism evidence="1">
    <name type="scientific">Cuerna arida</name>
    <dbReference type="NCBI Taxonomy" id="1464854"/>
    <lineage>
        <taxon>Eukaryota</taxon>
        <taxon>Metazoa</taxon>
        <taxon>Ecdysozoa</taxon>
        <taxon>Arthropoda</taxon>
        <taxon>Hexapoda</taxon>
        <taxon>Insecta</taxon>
        <taxon>Pterygota</taxon>
        <taxon>Neoptera</taxon>
        <taxon>Paraneoptera</taxon>
        <taxon>Hemiptera</taxon>
        <taxon>Auchenorrhyncha</taxon>
        <taxon>Membracoidea</taxon>
        <taxon>Cicadellidae</taxon>
        <taxon>Cicadellinae</taxon>
        <taxon>Proconiini</taxon>
        <taxon>Cuerna</taxon>
    </lineage>
</organism>
<protein>
    <submittedName>
        <fullName evidence="1">Uncharacterized protein</fullName>
    </submittedName>
</protein>
<accession>A0A1B6F9H5</accession>
<reference evidence="1" key="1">
    <citation type="submission" date="2015-11" db="EMBL/GenBank/DDBJ databases">
        <title>De novo transcriptome assembly of four potential Pierce s Disease insect vectors from Arizona vineyards.</title>
        <authorList>
            <person name="Tassone E.E."/>
        </authorList>
    </citation>
    <scope>NUCLEOTIDE SEQUENCE</scope>
</reference>
<dbReference type="PANTHER" id="PTHR33480">
    <property type="entry name" value="SET DOMAIN-CONTAINING PROTEIN-RELATED"/>
    <property type="match status" value="1"/>
</dbReference>
<feature type="non-terminal residue" evidence="1">
    <location>
        <position position="1"/>
    </location>
</feature>
<gene>
    <name evidence="1" type="ORF">g.44951</name>
</gene>